<comment type="caution">
    <text evidence="3">The sequence shown here is derived from an EMBL/GenBank/DDBJ whole genome shotgun (WGS) entry which is preliminary data.</text>
</comment>
<gene>
    <name evidence="5" type="ORF">BYL167_LOCUS17977</name>
    <name evidence="2" type="ORF">CJN711_LOCUS9443</name>
    <name evidence="4" type="ORF">GIL414_LOCUS14793</name>
    <name evidence="3" type="ORF">KQP761_LOCUS19299</name>
</gene>
<organism evidence="3 6">
    <name type="scientific">Rotaria magnacalcarata</name>
    <dbReference type="NCBI Taxonomy" id="392030"/>
    <lineage>
        <taxon>Eukaryota</taxon>
        <taxon>Metazoa</taxon>
        <taxon>Spiralia</taxon>
        <taxon>Gnathifera</taxon>
        <taxon>Rotifera</taxon>
        <taxon>Eurotatoria</taxon>
        <taxon>Bdelloidea</taxon>
        <taxon>Philodinida</taxon>
        <taxon>Philodinidae</taxon>
        <taxon>Rotaria</taxon>
    </lineage>
</organism>
<dbReference type="EMBL" id="CAJOBJ010006349">
    <property type="protein sequence ID" value="CAF4057915.1"/>
    <property type="molecule type" value="Genomic_DNA"/>
</dbReference>
<dbReference type="Proteomes" id="UP000681967">
    <property type="component" value="Unassembled WGS sequence"/>
</dbReference>
<feature type="compositionally biased region" description="Polar residues" evidence="1">
    <location>
        <begin position="52"/>
        <end position="68"/>
    </location>
</feature>
<sequence>MGGCAGKNKSKKSTSNELKLDSNKEPESKAKDKNSQSNVSSSRSKTLTSSNGVIVNNDNNKANSNTGKNCIDPDVQITIDEQNEISNALRQPVSNRVVSVTDAELEIELARLVYGNPEEDYAENASIARVFKSTEV</sequence>
<evidence type="ECO:0000256" key="1">
    <source>
        <dbReference type="SAM" id="MobiDB-lite"/>
    </source>
</evidence>
<dbReference type="Proteomes" id="UP000681720">
    <property type="component" value="Unassembled WGS sequence"/>
</dbReference>
<feature type="region of interest" description="Disordered" evidence="1">
    <location>
        <begin position="1"/>
        <end position="69"/>
    </location>
</feature>
<dbReference type="EMBL" id="CAJNOV010003656">
    <property type="protein sequence ID" value="CAF1149287.1"/>
    <property type="molecule type" value="Genomic_DNA"/>
</dbReference>
<dbReference type="EMBL" id="CAJOBH010007271">
    <property type="protein sequence ID" value="CAF4079344.1"/>
    <property type="molecule type" value="Genomic_DNA"/>
</dbReference>
<protein>
    <submittedName>
        <fullName evidence="3">Uncharacterized protein</fullName>
    </submittedName>
</protein>
<reference evidence="3" key="1">
    <citation type="submission" date="2021-02" db="EMBL/GenBank/DDBJ databases">
        <authorList>
            <person name="Nowell W R."/>
        </authorList>
    </citation>
    <scope>NUCLEOTIDE SEQUENCE</scope>
</reference>
<dbReference type="Proteomes" id="UP000663834">
    <property type="component" value="Unassembled WGS sequence"/>
</dbReference>
<dbReference type="OrthoDB" id="10036195at2759"/>
<dbReference type="AlphaFoldDB" id="A0A815YL50"/>
<dbReference type="Proteomes" id="UP000663855">
    <property type="component" value="Unassembled WGS sequence"/>
</dbReference>
<name>A0A815YL50_9BILA</name>
<dbReference type="EMBL" id="CAJNOW010009876">
    <property type="protein sequence ID" value="CAF1572302.1"/>
    <property type="molecule type" value="Genomic_DNA"/>
</dbReference>
<evidence type="ECO:0000313" key="2">
    <source>
        <dbReference type="EMBL" id="CAF1149287.1"/>
    </source>
</evidence>
<evidence type="ECO:0000313" key="3">
    <source>
        <dbReference type="EMBL" id="CAF1572302.1"/>
    </source>
</evidence>
<feature type="compositionally biased region" description="Basic and acidic residues" evidence="1">
    <location>
        <begin position="18"/>
        <end position="34"/>
    </location>
</feature>
<proteinExistence type="predicted"/>
<evidence type="ECO:0000313" key="5">
    <source>
        <dbReference type="EMBL" id="CAF4079344.1"/>
    </source>
</evidence>
<feature type="compositionally biased region" description="Low complexity" evidence="1">
    <location>
        <begin position="35"/>
        <end position="51"/>
    </location>
</feature>
<evidence type="ECO:0000313" key="4">
    <source>
        <dbReference type="EMBL" id="CAF4057915.1"/>
    </source>
</evidence>
<evidence type="ECO:0000313" key="6">
    <source>
        <dbReference type="Proteomes" id="UP000663834"/>
    </source>
</evidence>
<accession>A0A815YL50</accession>